<comment type="subcellular location">
    <subcellularLocation>
        <location evidence="1">Cell outer membrane</location>
    </subcellularLocation>
</comment>
<feature type="domain" description="RagB/SusD" evidence="7">
    <location>
        <begin position="334"/>
        <end position="468"/>
    </location>
</feature>
<evidence type="ECO:0000256" key="1">
    <source>
        <dbReference type="ARBA" id="ARBA00004442"/>
    </source>
</evidence>
<feature type="signal peptide" evidence="6">
    <location>
        <begin position="1"/>
        <end position="29"/>
    </location>
</feature>
<evidence type="ECO:0000313" key="9">
    <source>
        <dbReference type="EMBL" id="GHB72994.1"/>
    </source>
</evidence>
<feature type="chain" id="PRO_5035147431" description="RagB/SusD family nutrient uptake outer membrane protein" evidence="6">
    <location>
        <begin position="30"/>
        <end position="496"/>
    </location>
</feature>
<keyword evidence="3 6" id="KW-0732">Signal</keyword>
<gene>
    <name evidence="9" type="ORF">GCM10007390_28860</name>
</gene>
<dbReference type="Pfam" id="PF07980">
    <property type="entry name" value="SusD_RagB"/>
    <property type="match status" value="1"/>
</dbReference>
<dbReference type="Proteomes" id="UP000598271">
    <property type="component" value="Unassembled WGS sequence"/>
</dbReference>
<name>A0A8J3D4Q7_9BACT</name>
<feature type="domain" description="SusD-like N-terminal" evidence="8">
    <location>
        <begin position="34"/>
        <end position="219"/>
    </location>
</feature>
<keyword evidence="4" id="KW-0472">Membrane</keyword>
<dbReference type="EMBL" id="BMXF01000002">
    <property type="protein sequence ID" value="GHB72994.1"/>
    <property type="molecule type" value="Genomic_DNA"/>
</dbReference>
<comment type="caution">
    <text evidence="9">The sequence shown here is derived from an EMBL/GenBank/DDBJ whole genome shotgun (WGS) entry which is preliminary data.</text>
</comment>
<reference evidence="9 10" key="1">
    <citation type="journal article" date="2014" name="Int. J. Syst. Evol. Microbiol.">
        <title>Complete genome sequence of Corynebacterium casei LMG S-19264T (=DSM 44701T), isolated from a smear-ripened cheese.</title>
        <authorList>
            <consortium name="US DOE Joint Genome Institute (JGI-PGF)"/>
            <person name="Walter F."/>
            <person name="Albersmeier A."/>
            <person name="Kalinowski J."/>
            <person name="Ruckert C."/>
        </authorList>
    </citation>
    <scope>NUCLEOTIDE SEQUENCE [LARGE SCALE GENOMIC DNA]</scope>
    <source>
        <strain evidence="9 10">KCTC 12866</strain>
    </source>
</reference>
<evidence type="ECO:0000313" key="10">
    <source>
        <dbReference type="Proteomes" id="UP000598271"/>
    </source>
</evidence>
<sequence length="496" mass="55549">MKQIPKLMKPAKYILATFLSLSLLGLVSSCDSVLDEQPYSQLSDAQFWKTNADAESGVSAIYDAMQKTYNSKYYAWGEFRADNFVASATPSADGLELLTNSLSAANSGTLRWNNFYLIIARANIAIEKIPQIPGYNKQLLAEAHAIRAYAYFHAIRVWGDVPLFTEAITGLDQEILKPKTKASEILNNVILPDIEKAEQLMVQTVNPFRFSKASLYAFQGEVFMYLKDFTKAKAALTRLVGLNAFSLATTRDVWAKMFLNDPGQGGKFMTGPELIFSIKYSVTEDSDRSGIYSVFFAGLPTYYISPALETRWLAEFPVDSLGWVTRYPTFVPKTKGPDGKPIYGDWRYLESREAGREIGLARLAKYTKTNISPSFDDSNIHVFRYANSLLLLGEAENQLGNSAKAIEYVNQVRTARQLPLAKATDYTTKAAVENLILNERQLELIGEGVRWWDLRRTGKAVEVMGPINGQTEAKLLFPIFDKHLIDNPLLTQTTGY</sequence>
<protein>
    <recommendedName>
        <fullName evidence="11">RagB/SusD family nutrient uptake outer membrane protein</fullName>
    </recommendedName>
</protein>
<dbReference type="RefSeq" id="WP_189565165.1">
    <property type="nucleotide sequence ID" value="NZ_BMXF01000002.1"/>
</dbReference>
<evidence type="ECO:0000256" key="2">
    <source>
        <dbReference type="ARBA" id="ARBA00006275"/>
    </source>
</evidence>
<evidence type="ECO:0000256" key="3">
    <source>
        <dbReference type="ARBA" id="ARBA00022729"/>
    </source>
</evidence>
<dbReference type="AlphaFoldDB" id="A0A8J3D4Q7"/>
<dbReference type="Gene3D" id="1.25.40.390">
    <property type="match status" value="1"/>
</dbReference>
<accession>A0A8J3D4Q7</accession>
<dbReference type="InterPro" id="IPR011990">
    <property type="entry name" value="TPR-like_helical_dom_sf"/>
</dbReference>
<evidence type="ECO:0000259" key="8">
    <source>
        <dbReference type="Pfam" id="PF14322"/>
    </source>
</evidence>
<keyword evidence="5" id="KW-0998">Cell outer membrane</keyword>
<evidence type="ECO:0000256" key="5">
    <source>
        <dbReference type="ARBA" id="ARBA00023237"/>
    </source>
</evidence>
<dbReference type="InterPro" id="IPR033985">
    <property type="entry name" value="SusD-like_N"/>
</dbReference>
<evidence type="ECO:0008006" key="11">
    <source>
        <dbReference type="Google" id="ProtNLM"/>
    </source>
</evidence>
<dbReference type="Pfam" id="PF14322">
    <property type="entry name" value="SusD-like_3"/>
    <property type="match status" value="1"/>
</dbReference>
<evidence type="ECO:0000256" key="6">
    <source>
        <dbReference type="SAM" id="SignalP"/>
    </source>
</evidence>
<dbReference type="InterPro" id="IPR012944">
    <property type="entry name" value="SusD_RagB_dom"/>
</dbReference>
<evidence type="ECO:0000259" key="7">
    <source>
        <dbReference type="Pfam" id="PF07980"/>
    </source>
</evidence>
<proteinExistence type="inferred from homology"/>
<dbReference type="GO" id="GO:0009279">
    <property type="term" value="C:cell outer membrane"/>
    <property type="evidence" value="ECO:0007669"/>
    <property type="project" value="UniProtKB-SubCell"/>
</dbReference>
<dbReference type="PROSITE" id="PS51257">
    <property type="entry name" value="PROKAR_LIPOPROTEIN"/>
    <property type="match status" value="1"/>
</dbReference>
<keyword evidence="10" id="KW-1185">Reference proteome</keyword>
<organism evidence="9 10">
    <name type="scientific">Persicitalea jodogahamensis</name>
    <dbReference type="NCBI Taxonomy" id="402147"/>
    <lineage>
        <taxon>Bacteria</taxon>
        <taxon>Pseudomonadati</taxon>
        <taxon>Bacteroidota</taxon>
        <taxon>Cytophagia</taxon>
        <taxon>Cytophagales</taxon>
        <taxon>Spirosomataceae</taxon>
        <taxon>Persicitalea</taxon>
    </lineage>
</organism>
<comment type="similarity">
    <text evidence="2">Belongs to the SusD family.</text>
</comment>
<dbReference type="CDD" id="cd08977">
    <property type="entry name" value="SusD"/>
    <property type="match status" value="1"/>
</dbReference>
<evidence type="ECO:0000256" key="4">
    <source>
        <dbReference type="ARBA" id="ARBA00023136"/>
    </source>
</evidence>
<dbReference type="SUPFAM" id="SSF48452">
    <property type="entry name" value="TPR-like"/>
    <property type="match status" value="1"/>
</dbReference>